<feature type="transmembrane region" description="Helical" evidence="2">
    <location>
        <begin position="180"/>
        <end position="200"/>
    </location>
</feature>
<dbReference type="AlphaFoldDB" id="A0A9D2T3W0"/>
<dbReference type="Proteomes" id="UP000823906">
    <property type="component" value="Unassembled WGS sequence"/>
</dbReference>
<protein>
    <submittedName>
        <fullName evidence="4">Zinc-ribbon domain-containing protein</fullName>
    </submittedName>
</protein>
<keyword evidence="2" id="KW-0812">Transmembrane</keyword>
<feature type="compositionally biased region" description="Low complexity" evidence="1">
    <location>
        <begin position="91"/>
        <end position="100"/>
    </location>
</feature>
<dbReference type="Pfam" id="PF13240">
    <property type="entry name" value="Zn_Ribbon_1"/>
    <property type="match status" value="1"/>
</dbReference>
<organism evidence="4 5">
    <name type="scientific">Candidatus Faecalibacterium faecigallinarum</name>
    <dbReference type="NCBI Taxonomy" id="2838577"/>
    <lineage>
        <taxon>Bacteria</taxon>
        <taxon>Bacillati</taxon>
        <taxon>Bacillota</taxon>
        <taxon>Clostridia</taxon>
        <taxon>Eubacteriales</taxon>
        <taxon>Oscillospiraceae</taxon>
        <taxon>Faecalibacterium</taxon>
    </lineage>
</organism>
<feature type="compositionally biased region" description="Pro residues" evidence="1">
    <location>
        <begin position="77"/>
        <end position="90"/>
    </location>
</feature>
<feature type="region of interest" description="Disordered" evidence="1">
    <location>
        <begin position="27"/>
        <end position="102"/>
    </location>
</feature>
<evidence type="ECO:0000313" key="4">
    <source>
        <dbReference type="EMBL" id="HJC45537.1"/>
    </source>
</evidence>
<sequence>MYCLKCGYKIPAGAAFCPNCGAKVQAEEATRHSDVPSNAARPGTEAQPDTEPSGQSGQPAAQTEQGTQTEPESQPDAVPPASPSVPPAAPQPVQNGAQPAGDPLAVMVGKHADYYLAEFKKIDAGQKTRFNWAALLFGPIMCFYRRSGELFKKYFLPVYIALLVSSLVLMVGMSSLNGPVAVVSMLLALASCVWGLINAIRFGRNFNRDYYAHCKQQLAKPASERKGGTSIKNIVFFLLALTGIEIVLSIVGGLLAMLMLSATLNSAWENESSYSEDTYSESSSYYDEADFPVEEMPYDEEDIPADENLEEAPPMDLEDDSAVGSLERIEKAWESFTEESGELTVTAIGADCDCDGLNEGFAVTAEDYDAEMGCYFRAKIYFIDSYGNVTLLCDTSPEGGALYGYPVDGILSPDSTDGFFVWDLFTGASNLSLVWGVQDGQAYESDISGQYNGVQLADTWGLAGYQFDYSQGYRDYAVYRLGYDNATKSFEAIPDSAAYPAGEGPLA</sequence>
<keyword evidence="2" id="KW-0472">Membrane</keyword>
<feature type="transmembrane region" description="Helical" evidence="2">
    <location>
        <begin position="154"/>
        <end position="174"/>
    </location>
</feature>
<accession>A0A9D2T3W0</accession>
<evidence type="ECO:0000256" key="2">
    <source>
        <dbReference type="SAM" id="Phobius"/>
    </source>
</evidence>
<name>A0A9D2T3W0_9FIRM</name>
<gene>
    <name evidence="4" type="ORF">H9703_05305</name>
</gene>
<evidence type="ECO:0000256" key="1">
    <source>
        <dbReference type="SAM" id="MobiDB-lite"/>
    </source>
</evidence>
<proteinExistence type="predicted"/>
<feature type="compositionally biased region" description="Polar residues" evidence="1">
    <location>
        <begin position="50"/>
        <end position="72"/>
    </location>
</feature>
<comment type="caution">
    <text evidence="4">The sequence shown here is derived from an EMBL/GenBank/DDBJ whole genome shotgun (WGS) entry which is preliminary data.</text>
</comment>
<reference evidence="4" key="2">
    <citation type="submission" date="2021-04" db="EMBL/GenBank/DDBJ databases">
        <authorList>
            <person name="Gilroy R."/>
        </authorList>
    </citation>
    <scope>NUCLEOTIDE SEQUENCE</scope>
    <source>
        <strain evidence="4">ChiSjej5B23-2810</strain>
    </source>
</reference>
<reference evidence="4" key="1">
    <citation type="journal article" date="2021" name="PeerJ">
        <title>Extensive microbial diversity within the chicken gut microbiome revealed by metagenomics and culture.</title>
        <authorList>
            <person name="Gilroy R."/>
            <person name="Ravi A."/>
            <person name="Getino M."/>
            <person name="Pursley I."/>
            <person name="Horton D.L."/>
            <person name="Alikhan N.F."/>
            <person name="Baker D."/>
            <person name="Gharbi K."/>
            <person name="Hall N."/>
            <person name="Watson M."/>
            <person name="Adriaenssens E.M."/>
            <person name="Foster-Nyarko E."/>
            <person name="Jarju S."/>
            <person name="Secka A."/>
            <person name="Antonio M."/>
            <person name="Oren A."/>
            <person name="Chaudhuri R.R."/>
            <person name="La Ragione R."/>
            <person name="Hildebrand F."/>
            <person name="Pallen M.J."/>
        </authorList>
    </citation>
    <scope>NUCLEOTIDE SEQUENCE</scope>
    <source>
        <strain evidence="4">ChiSjej5B23-2810</strain>
    </source>
</reference>
<evidence type="ECO:0000313" key="5">
    <source>
        <dbReference type="Proteomes" id="UP000823906"/>
    </source>
</evidence>
<evidence type="ECO:0000259" key="3">
    <source>
        <dbReference type="Pfam" id="PF13240"/>
    </source>
</evidence>
<dbReference type="EMBL" id="DWWN01000035">
    <property type="protein sequence ID" value="HJC45537.1"/>
    <property type="molecule type" value="Genomic_DNA"/>
</dbReference>
<dbReference type="InterPro" id="IPR026870">
    <property type="entry name" value="Zinc_ribbon_dom"/>
</dbReference>
<keyword evidence="2" id="KW-1133">Transmembrane helix</keyword>
<feature type="domain" description="Zinc-ribbon" evidence="3">
    <location>
        <begin position="2"/>
        <end position="24"/>
    </location>
</feature>
<feature type="transmembrane region" description="Helical" evidence="2">
    <location>
        <begin position="234"/>
        <end position="260"/>
    </location>
</feature>